<evidence type="ECO:0000313" key="2">
    <source>
        <dbReference type="EMBL" id="KAK4110761.1"/>
    </source>
</evidence>
<dbReference type="EMBL" id="MU853349">
    <property type="protein sequence ID" value="KAK4110761.1"/>
    <property type="molecule type" value="Genomic_DNA"/>
</dbReference>
<evidence type="ECO:0000313" key="3">
    <source>
        <dbReference type="Proteomes" id="UP001302812"/>
    </source>
</evidence>
<accession>A0AAN6QQU6</accession>
<gene>
    <name evidence="2" type="ORF">N656DRAFT_799882</name>
</gene>
<dbReference type="GeneID" id="89942059"/>
<proteinExistence type="predicted"/>
<feature type="region of interest" description="Disordered" evidence="1">
    <location>
        <begin position="76"/>
        <end position="98"/>
    </location>
</feature>
<reference evidence="2" key="2">
    <citation type="submission" date="2023-05" db="EMBL/GenBank/DDBJ databases">
        <authorList>
            <consortium name="Lawrence Berkeley National Laboratory"/>
            <person name="Steindorff A."/>
            <person name="Hensen N."/>
            <person name="Bonometti L."/>
            <person name="Westerberg I."/>
            <person name="Brannstrom I.O."/>
            <person name="Guillou S."/>
            <person name="Cros-Aarteil S."/>
            <person name="Calhoun S."/>
            <person name="Haridas S."/>
            <person name="Kuo A."/>
            <person name="Mondo S."/>
            <person name="Pangilinan J."/>
            <person name="Riley R."/>
            <person name="Labutti K."/>
            <person name="Andreopoulos B."/>
            <person name="Lipzen A."/>
            <person name="Chen C."/>
            <person name="Yanf M."/>
            <person name="Daum C."/>
            <person name="Ng V."/>
            <person name="Clum A."/>
            <person name="Ohm R."/>
            <person name="Martin F."/>
            <person name="Silar P."/>
            <person name="Natvig D."/>
            <person name="Lalanne C."/>
            <person name="Gautier V."/>
            <person name="Ament-Velasquez S.L."/>
            <person name="Kruys A."/>
            <person name="Hutchinson M.I."/>
            <person name="Powell A.J."/>
            <person name="Barry K."/>
            <person name="Miller A.N."/>
            <person name="Grigoriev I.V."/>
            <person name="Debuchy R."/>
            <person name="Gladieux P."/>
            <person name="Thoren M.H."/>
            <person name="Johannesson H."/>
        </authorList>
    </citation>
    <scope>NUCLEOTIDE SEQUENCE</scope>
    <source>
        <strain evidence="2">CBS 508.74</strain>
    </source>
</reference>
<name>A0AAN6QQU6_9PEZI</name>
<dbReference type="RefSeq" id="XP_064668331.1">
    <property type="nucleotide sequence ID" value="XM_064817934.1"/>
</dbReference>
<evidence type="ECO:0000256" key="1">
    <source>
        <dbReference type="SAM" id="MobiDB-lite"/>
    </source>
</evidence>
<sequence length="121" mass="13819">MLSHPQIKEQLSNRDNIIRPQSSFAHDPYIACLMDIHNNGGFVNNILFESRSDGWAPELKGLLSLGSIRPNELKRKRDSRVADMHSGGIKCPKHGYRSAEERTLRAQRMMQRFDQDGQQGD</sequence>
<organism evidence="2 3">
    <name type="scientific">Canariomyces notabilis</name>
    <dbReference type="NCBI Taxonomy" id="2074819"/>
    <lineage>
        <taxon>Eukaryota</taxon>
        <taxon>Fungi</taxon>
        <taxon>Dikarya</taxon>
        <taxon>Ascomycota</taxon>
        <taxon>Pezizomycotina</taxon>
        <taxon>Sordariomycetes</taxon>
        <taxon>Sordariomycetidae</taxon>
        <taxon>Sordariales</taxon>
        <taxon>Chaetomiaceae</taxon>
        <taxon>Canariomyces</taxon>
    </lineage>
</organism>
<dbReference type="AlphaFoldDB" id="A0AAN6QQU6"/>
<protein>
    <submittedName>
        <fullName evidence="2">Uncharacterized protein</fullName>
    </submittedName>
</protein>
<dbReference type="Proteomes" id="UP001302812">
    <property type="component" value="Unassembled WGS sequence"/>
</dbReference>
<reference evidence="2" key="1">
    <citation type="journal article" date="2023" name="Mol. Phylogenet. Evol.">
        <title>Genome-scale phylogeny and comparative genomics of the fungal order Sordariales.</title>
        <authorList>
            <person name="Hensen N."/>
            <person name="Bonometti L."/>
            <person name="Westerberg I."/>
            <person name="Brannstrom I.O."/>
            <person name="Guillou S."/>
            <person name="Cros-Aarteil S."/>
            <person name="Calhoun S."/>
            <person name="Haridas S."/>
            <person name="Kuo A."/>
            <person name="Mondo S."/>
            <person name="Pangilinan J."/>
            <person name="Riley R."/>
            <person name="LaButti K."/>
            <person name="Andreopoulos B."/>
            <person name="Lipzen A."/>
            <person name="Chen C."/>
            <person name="Yan M."/>
            <person name="Daum C."/>
            <person name="Ng V."/>
            <person name="Clum A."/>
            <person name="Steindorff A."/>
            <person name="Ohm R.A."/>
            <person name="Martin F."/>
            <person name="Silar P."/>
            <person name="Natvig D.O."/>
            <person name="Lalanne C."/>
            <person name="Gautier V."/>
            <person name="Ament-Velasquez S.L."/>
            <person name="Kruys A."/>
            <person name="Hutchinson M.I."/>
            <person name="Powell A.J."/>
            <person name="Barry K."/>
            <person name="Miller A.N."/>
            <person name="Grigoriev I.V."/>
            <person name="Debuchy R."/>
            <person name="Gladieux P."/>
            <person name="Hiltunen Thoren M."/>
            <person name="Johannesson H."/>
        </authorList>
    </citation>
    <scope>NUCLEOTIDE SEQUENCE</scope>
    <source>
        <strain evidence="2">CBS 508.74</strain>
    </source>
</reference>
<keyword evidence="3" id="KW-1185">Reference proteome</keyword>
<comment type="caution">
    <text evidence="2">The sequence shown here is derived from an EMBL/GenBank/DDBJ whole genome shotgun (WGS) entry which is preliminary data.</text>
</comment>